<gene>
    <name evidence="2" type="ORF">O181_058596</name>
</gene>
<feature type="compositionally biased region" description="Basic and acidic residues" evidence="1">
    <location>
        <begin position="79"/>
        <end position="93"/>
    </location>
</feature>
<dbReference type="AlphaFoldDB" id="A0A9Q3EAL3"/>
<feature type="region of interest" description="Disordered" evidence="1">
    <location>
        <begin position="1"/>
        <end position="33"/>
    </location>
</feature>
<evidence type="ECO:0000256" key="1">
    <source>
        <dbReference type="SAM" id="MobiDB-lite"/>
    </source>
</evidence>
<dbReference type="Proteomes" id="UP000765509">
    <property type="component" value="Unassembled WGS sequence"/>
</dbReference>
<name>A0A9Q3EAL3_9BASI</name>
<feature type="region of interest" description="Disordered" evidence="1">
    <location>
        <begin position="72"/>
        <end position="110"/>
    </location>
</feature>
<evidence type="ECO:0000313" key="2">
    <source>
        <dbReference type="EMBL" id="MBW0518881.1"/>
    </source>
</evidence>
<protein>
    <submittedName>
        <fullName evidence="2">Uncharacterized protein</fullName>
    </submittedName>
</protein>
<feature type="compositionally biased region" description="Low complexity" evidence="1">
    <location>
        <begin position="1"/>
        <end position="19"/>
    </location>
</feature>
<comment type="caution">
    <text evidence="2">The sequence shown here is derived from an EMBL/GenBank/DDBJ whole genome shotgun (WGS) entry which is preliminary data.</text>
</comment>
<reference evidence="2" key="1">
    <citation type="submission" date="2021-03" db="EMBL/GenBank/DDBJ databases">
        <title>Draft genome sequence of rust myrtle Austropuccinia psidii MF-1, a brazilian biotype.</title>
        <authorList>
            <person name="Quecine M.C."/>
            <person name="Pachon D.M.R."/>
            <person name="Bonatelli M.L."/>
            <person name="Correr F.H."/>
            <person name="Franceschini L.M."/>
            <person name="Leite T.F."/>
            <person name="Margarido G.R.A."/>
            <person name="Almeida C.A."/>
            <person name="Ferrarezi J.A."/>
            <person name="Labate C.A."/>
        </authorList>
    </citation>
    <scope>NUCLEOTIDE SEQUENCE</scope>
    <source>
        <strain evidence="2">MF-1</strain>
    </source>
</reference>
<proteinExistence type="predicted"/>
<evidence type="ECO:0000313" key="3">
    <source>
        <dbReference type="Proteomes" id="UP000765509"/>
    </source>
</evidence>
<dbReference type="EMBL" id="AVOT02026948">
    <property type="protein sequence ID" value="MBW0518881.1"/>
    <property type="molecule type" value="Genomic_DNA"/>
</dbReference>
<organism evidence="2 3">
    <name type="scientific">Austropuccinia psidii MF-1</name>
    <dbReference type="NCBI Taxonomy" id="1389203"/>
    <lineage>
        <taxon>Eukaryota</taxon>
        <taxon>Fungi</taxon>
        <taxon>Dikarya</taxon>
        <taxon>Basidiomycota</taxon>
        <taxon>Pucciniomycotina</taxon>
        <taxon>Pucciniomycetes</taxon>
        <taxon>Pucciniales</taxon>
        <taxon>Sphaerophragmiaceae</taxon>
        <taxon>Austropuccinia</taxon>
    </lineage>
</organism>
<keyword evidence="3" id="KW-1185">Reference proteome</keyword>
<sequence length="110" mass="12779">MELNNQNQSKSSSQESQSSTHSDHYYYPPNQETKLGEESVIYSKFPIAIPTTNKRDFQVVDKYFLDLLERNKINKSTPKSKEEIKQTKMDKPSSSKIPSSIEEIYEENLN</sequence>
<accession>A0A9Q3EAL3</accession>